<accession>A0ACB8F6W3</accession>
<gene>
    <name evidence="1" type="ORF">K3G42_029935</name>
</gene>
<evidence type="ECO:0000313" key="2">
    <source>
        <dbReference type="Proteomes" id="UP000827872"/>
    </source>
</evidence>
<reference evidence="1" key="1">
    <citation type="submission" date="2021-08" db="EMBL/GenBank/DDBJ databases">
        <title>The first chromosome-level gecko genome reveals the dynamic sex chromosomes of Neotropical dwarf geckos (Sphaerodactylidae: Sphaerodactylus).</title>
        <authorList>
            <person name="Pinto B.J."/>
            <person name="Keating S.E."/>
            <person name="Gamble T."/>
        </authorList>
    </citation>
    <scope>NUCLEOTIDE SEQUENCE</scope>
    <source>
        <strain evidence="1">TG3544</strain>
    </source>
</reference>
<proteinExistence type="predicted"/>
<organism evidence="1 2">
    <name type="scientific">Sphaerodactylus townsendi</name>
    <dbReference type="NCBI Taxonomy" id="933632"/>
    <lineage>
        <taxon>Eukaryota</taxon>
        <taxon>Metazoa</taxon>
        <taxon>Chordata</taxon>
        <taxon>Craniata</taxon>
        <taxon>Vertebrata</taxon>
        <taxon>Euteleostomi</taxon>
        <taxon>Lepidosauria</taxon>
        <taxon>Squamata</taxon>
        <taxon>Bifurcata</taxon>
        <taxon>Gekkota</taxon>
        <taxon>Sphaerodactylidae</taxon>
        <taxon>Sphaerodactylus</taxon>
    </lineage>
</organism>
<dbReference type="EMBL" id="CM037618">
    <property type="protein sequence ID" value="KAH8000913.1"/>
    <property type="molecule type" value="Genomic_DNA"/>
</dbReference>
<keyword evidence="2" id="KW-1185">Reference proteome</keyword>
<dbReference type="Proteomes" id="UP000827872">
    <property type="component" value="Linkage Group LG05"/>
</dbReference>
<sequence length="852" mass="96597">MIRDECLFKNLPVEYCWEEIKGSDSSNVSDDISNPARSQLSSEQGDPRPAQTSVLHGIKQSSNKLVRHALAHSLGRWLLYPGSVCLFNKVPLSLLVKGRARLMEDFHGKRAKLVARDGNKIDTMFVDRRNRKDPRQKGMRLVICCEGNGSFYEIGCLATPLKAGYSVLGWNHPGFARSTGKPYPKNDINAMEVVLQYAIHRLNFSLPDIVIYGYSLGSYTATWAAMTYPNLGGLILDASFDGLIPLAVNMIDKRWKKLVVKIVMEHFDLNVVHQLCKYPGAVLLIRRTLDEITSTEFSKEDRVPMARSNRANQLLLQLLWTRYPDIVARTQGVLHHWLSADSLPLESLIYHYLYKVNENWCVQMLRSYKESLGPNADFPWKIGKGLPLSQKQQLALFLAKKHMKNVALAQVFKIYFTASYNFKSSSWPIEFQWDEPGTAHGCIGGQRRHILVNAASRLGLPASAFAVGPDGDRESCRNFFRRVKQLPGQLASYVVAHSLGRWLLYPGSMFLLNQALLPVLAKGQARLLGEYNGKRAKLVARDGNKIDTMFVDRRAVTAGVAGRRGKQLVICCEGNVSFYEWGCLSTPLQTGYSVLGWNHPGFAGSTGQPYPQNDANAVDVVIQYTTRCLGFRLEDIVMYGWSLGGYSATWAAMTYPSIGSLVLDATFDDLLPLALNVMPKSWKKLVVRTVKDHFNLNVGEQLCKYMGPVLLIRRTQDEVITTCPDLDDRIANLRHNRANKLLVQLLEHRYPYIMSREGASAVHQWLRAGKPRQEEAVCRHYRIDEEWCLKELQMYKSSQGLETDFPWRVGEFMASRDKKQMAVFLAKKYMKNIEATHWSLLKPDDFQMPWKL</sequence>
<protein>
    <submittedName>
        <fullName evidence="1">Uncharacterized protein</fullName>
    </submittedName>
</protein>
<evidence type="ECO:0000313" key="1">
    <source>
        <dbReference type="EMBL" id="KAH8000913.1"/>
    </source>
</evidence>
<name>A0ACB8F6W3_9SAUR</name>
<comment type="caution">
    <text evidence="1">The sequence shown here is derived from an EMBL/GenBank/DDBJ whole genome shotgun (WGS) entry which is preliminary data.</text>
</comment>